<feature type="binding site" evidence="3">
    <location>
        <begin position="211"/>
        <end position="219"/>
    </location>
    <ligand>
        <name>GTP</name>
        <dbReference type="ChEBI" id="CHEBI:37565"/>
    </ligand>
</feature>
<feature type="binding site" evidence="3">
    <location>
        <position position="306"/>
    </location>
    <ligand>
        <name>Zn(2+)</name>
        <dbReference type="ChEBI" id="CHEBI:29105"/>
    </ligand>
</feature>
<dbReference type="PROSITE" id="PS51721">
    <property type="entry name" value="G_CP"/>
    <property type="match status" value="1"/>
</dbReference>
<dbReference type="GO" id="GO:0003924">
    <property type="term" value="F:GTPase activity"/>
    <property type="evidence" value="ECO:0007669"/>
    <property type="project" value="UniProtKB-UniRule"/>
</dbReference>
<keyword evidence="3" id="KW-0690">Ribosome biogenesis</keyword>
<dbReference type="GO" id="GO:0019843">
    <property type="term" value="F:rRNA binding"/>
    <property type="evidence" value="ECO:0007669"/>
    <property type="project" value="UniProtKB-KW"/>
</dbReference>
<feature type="domain" description="CP-type G" evidence="5">
    <location>
        <begin position="101"/>
        <end position="269"/>
    </location>
</feature>
<keyword evidence="1 3" id="KW-0547">Nucleotide-binding</keyword>
<sequence>MTKRRLSGRQIERIQTIQDRRRQRLAARVDNALSEIEGEPSPVEGRVVVRHGANLAVEDADGDITHCLSRQNIGHPVCGDRVVWQRTADNQGVVTAILPRQTLLSRPDFGGRDKPLAANLTRLVILIAPRPEPSDYLIDQYLVAAETMGVEAVIVANKMDLLDADERAAFQERFAYYAAIGYSLLWTSLREPETLVELIRHLGAQTSILVGQSGVGKSSLVKVLLPDREIQIGRLSKATGLGRHTTSAATCYRLADDGALIDSPGVRSFRTGPLDRDALQQGFRELRPYIGHCRFADCRHDQEPDCAIRGAVAEGLIAPQRLANFKHLLAEAEQART</sequence>
<keyword evidence="3" id="KW-0699">rRNA-binding</keyword>
<dbReference type="PROSITE" id="PS50936">
    <property type="entry name" value="ENGC_GTPASE"/>
    <property type="match status" value="1"/>
</dbReference>
<keyword evidence="3" id="KW-0479">Metal-binding</keyword>
<keyword evidence="3" id="KW-0963">Cytoplasm</keyword>
<dbReference type="Proteomes" id="UP000198816">
    <property type="component" value="Unassembled WGS sequence"/>
</dbReference>
<comment type="function">
    <text evidence="3">One of several proteins that assist in the late maturation steps of the functional core of the 30S ribosomal subunit. Helps release RbfA from mature subunits. May play a role in the assembly of ribosomal proteins into the subunit. Circularly permuted GTPase that catalyzes slow GTP hydrolysis, GTPase activity is stimulated by the 30S ribosomal subunit.</text>
</comment>
<evidence type="ECO:0000313" key="7">
    <source>
        <dbReference type="Proteomes" id="UP000198816"/>
    </source>
</evidence>
<dbReference type="PANTHER" id="PTHR32120">
    <property type="entry name" value="SMALL RIBOSOMAL SUBUNIT BIOGENESIS GTPASE RSGA"/>
    <property type="match status" value="1"/>
</dbReference>
<feature type="binding site" evidence="3">
    <location>
        <position position="293"/>
    </location>
    <ligand>
        <name>Zn(2+)</name>
        <dbReference type="ChEBI" id="CHEBI:29105"/>
    </ligand>
</feature>
<reference evidence="7" key="1">
    <citation type="submission" date="2016-10" db="EMBL/GenBank/DDBJ databases">
        <authorList>
            <person name="Varghese N."/>
            <person name="Submissions S."/>
        </authorList>
    </citation>
    <scope>NUCLEOTIDE SEQUENCE [LARGE SCALE GENOMIC DNA]</scope>
    <source>
        <strain evidence="7">DSM 217</strain>
    </source>
</reference>
<keyword evidence="2 3" id="KW-0342">GTP-binding</keyword>
<dbReference type="AlphaFoldDB" id="A0A1H2Z1H8"/>
<keyword evidence="3" id="KW-0694">RNA-binding</keyword>
<name>A0A1H2Z1H8_THIRO</name>
<evidence type="ECO:0000259" key="4">
    <source>
        <dbReference type="PROSITE" id="PS50936"/>
    </source>
</evidence>
<dbReference type="InterPro" id="IPR012340">
    <property type="entry name" value="NA-bd_OB-fold"/>
</dbReference>
<dbReference type="SUPFAM" id="SSF50249">
    <property type="entry name" value="Nucleic acid-binding proteins"/>
    <property type="match status" value="1"/>
</dbReference>
<dbReference type="Gene3D" id="2.40.50.140">
    <property type="entry name" value="Nucleic acid-binding proteins"/>
    <property type="match status" value="1"/>
</dbReference>
<feature type="domain" description="EngC GTPase" evidence="4">
    <location>
        <begin position="118"/>
        <end position="267"/>
    </location>
</feature>
<protein>
    <recommendedName>
        <fullName evidence="3">Small ribosomal subunit biogenesis GTPase RsgA</fullName>
        <ecNumber evidence="3">3.6.1.-</ecNumber>
    </recommendedName>
</protein>
<dbReference type="InterPro" id="IPR027417">
    <property type="entry name" value="P-loop_NTPase"/>
</dbReference>
<keyword evidence="7" id="KW-1185">Reference proteome</keyword>
<dbReference type="CDD" id="cd01854">
    <property type="entry name" value="YjeQ_EngC"/>
    <property type="match status" value="1"/>
</dbReference>
<dbReference type="RefSeq" id="WP_093033847.1">
    <property type="nucleotide sequence ID" value="NZ_FNNZ01000014.1"/>
</dbReference>
<evidence type="ECO:0000259" key="5">
    <source>
        <dbReference type="PROSITE" id="PS51721"/>
    </source>
</evidence>
<comment type="subcellular location">
    <subcellularLocation>
        <location evidence="3">Cytoplasm</location>
    </subcellularLocation>
</comment>
<keyword evidence="3" id="KW-0862">Zinc</keyword>
<feature type="binding site" evidence="3">
    <location>
        <position position="300"/>
    </location>
    <ligand>
        <name>Zn(2+)</name>
        <dbReference type="ChEBI" id="CHEBI:29105"/>
    </ligand>
</feature>
<dbReference type="HAMAP" id="MF_01820">
    <property type="entry name" value="GTPase_RsgA"/>
    <property type="match status" value="1"/>
</dbReference>
<dbReference type="GO" id="GO:0005525">
    <property type="term" value="F:GTP binding"/>
    <property type="evidence" value="ECO:0007669"/>
    <property type="project" value="UniProtKB-UniRule"/>
</dbReference>
<proteinExistence type="inferred from homology"/>
<evidence type="ECO:0000256" key="1">
    <source>
        <dbReference type="ARBA" id="ARBA00022741"/>
    </source>
</evidence>
<evidence type="ECO:0000313" key="6">
    <source>
        <dbReference type="EMBL" id="SDX11167.1"/>
    </source>
</evidence>
<comment type="cofactor">
    <cofactor evidence="3">
        <name>Zn(2+)</name>
        <dbReference type="ChEBI" id="CHEBI:29105"/>
    </cofactor>
    <text evidence="3">Binds 1 zinc ion per subunit.</text>
</comment>
<dbReference type="InterPro" id="IPR030378">
    <property type="entry name" value="G_CP_dom"/>
</dbReference>
<feature type="binding site" evidence="3">
    <location>
        <begin position="157"/>
        <end position="160"/>
    </location>
    <ligand>
        <name>GTP</name>
        <dbReference type="ChEBI" id="CHEBI:37565"/>
    </ligand>
</feature>
<dbReference type="GO" id="GO:0046872">
    <property type="term" value="F:metal ion binding"/>
    <property type="evidence" value="ECO:0007669"/>
    <property type="project" value="UniProtKB-KW"/>
</dbReference>
<accession>A0A1H2Z1H8</accession>
<dbReference type="NCBIfam" id="TIGR00157">
    <property type="entry name" value="ribosome small subunit-dependent GTPase A"/>
    <property type="match status" value="1"/>
</dbReference>
<dbReference type="InterPro" id="IPR004881">
    <property type="entry name" value="Ribosome_biogen_GTPase_RsgA"/>
</dbReference>
<feature type="binding site" evidence="3">
    <location>
        <position position="298"/>
    </location>
    <ligand>
        <name>Zn(2+)</name>
        <dbReference type="ChEBI" id="CHEBI:29105"/>
    </ligand>
</feature>
<dbReference type="InterPro" id="IPR010914">
    <property type="entry name" value="RsgA_GTPase_dom"/>
</dbReference>
<dbReference type="Gene3D" id="3.40.50.300">
    <property type="entry name" value="P-loop containing nucleotide triphosphate hydrolases"/>
    <property type="match status" value="1"/>
</dbReference>
<dbReference type="GO" id="GO:0042274">
    <property type="term" value="P:ribosomal small subunit biogenesis"/>
    <property type="evidence" value="ECO:0007669"/>
    <property type="project" value="UniProtKB-UniRule"/>
</dbReference>
<evidence type="ECO:0000256" key="2">
    <source>
        <dbReference type="ARBA" id="ARBA00023134"/>
    </source>
</evidence>
<dbReference type="Gene3D" id="1.10.40.50">
    <property type="entry name" value="Probable gtpase engc, domain 3"/>
    <property type="match status" value="1"/>
</dbReference>
<comment type="similarity">
    <text evidence="3">Belongs to the TRAFAC class YlqF/YawG GTPase family. RsgA subfamily.</text>
</comment>
<dbReference type="EC" id="3.6.1.-" evidence="3"/>
<evidence type="ECO:0000256" key="3">
    <source>
        <dbReference type="HAMAP-Rule" id="MF_01820"/>
    </source>
</evidence>
<dbReference type="OrthoDB" id="9809485at2"/>
<comment type="subunit">
    <text evidence="3">Monomer. Associates with 30S ribosomal subunit, binds 16S rRNA.</text>
</comment>
<dbReference type="SUPFAM" id="SSF52540">
    <property type="entry name" value="P-loop containing nucleoside triphosphate hydrolases"/>
    <property type="match status" value="1"/>
</dbReference>
<organism evidence="6 7">
    <name type="scientific">Thiocapsa roseopersicina</name>
    <dbReference type="NCBI Taxonomy" id="1058"/>
    <lineage>
        <taxon>Bacteria</taxon>
        <taxon>Pseudomonadati</taxon>
        <taxon>Pseudomonadota</taxon>
        <taxon>Gammaproteobacteria</taxon>
        <taxon>Chromatiales</taxon>
        <taxon>Chromatiaceae</taxon>
        <taxon>Thiocapsa</taxon>
    </lineage>
</organism>
<dbReference type="EMBL" id="FNNZ01000014">
    <property type="protein sequence ID" value="SDX11167.1"/>
    <property type="molecule type" value="Genomic_DNA"/>
</dbReference>
<dbReference type="GO" id="GO:0005737">
    <property type="term" value="C:cytoplasm"/>
    <property type="evidence" value="ECO:0007669"/>
    <property type="project" value="UniProtKB-SubCell"/>
</dbReference>
<dbReference type="Pfam" id="PF03193">
    <property type="entry name" value="RsgA_GTPase"/>
    <property type="match status" value="1"/>
</dbReference>
<keyword evidence="3" id="KW-0378">Hydrolase</keyword>
<dbReference type="STRING" id="1058.SAMN05421783_11480"/>
<gene>
    <name evidence="3" type="primary">rsgA</name>
    <name evidence="6" type="ORF">SAMN05421783_11480</name>
</gene>
<dbReference type="PANTHER" id="PTHR32120:SF11">
    <property type="entry name" value="SMALL RIBOSOMAL SUBUNIT BIOGENESIS GTPASE RSGA 1, MITOCHONDRIAL-RELATED"/>
    <property type="match status" value="1"/>
</dbReference>